<evidence type="ECO:0000313" key="2">
    <source>
        <dbReference type="EMBL" id="GIL81437.1"/>
    </source>
</evidence>
<protein>
    <submittedName>
        <fullName evidence="2">Uncharacterized protein</fullName>
    </submittedName>
</protein>
<proteinExistence type="predicted"/>
<name>A0A8J4CEJ2_9CHLO</name>
<feature type="compositionally biased region" description="Pro residues" evidence="1">
    <location>
        <begin position="112"/>
        <end position="126"/>
    </location>
</feature>
<feature type="compositionally biased region" description="Low complexity" evidence="1">
    <location>
        <begin position="1"/>
        <end position="31"/>
    </location>
</feature>
<feature type="compositionally biased region" description="Low complexity" evidence="1">
    <location>
        <begin position="195"/>
        <end position="225"/>
    </location>
</feature>
<evidence type="ECO:0000256" key="1">
    <source>
        <dbReference type="SAM" id="MobiDB-lite"/>
    </source>
</evidence>
<feature type="compositionally biased region" description="Polar residues" evidence="1">
    <location>
        <begin position="66"/>
        <end position="81"/>
    </location>
</feature>
<dbReference type="Proteomes" id="UP000747110">
    <property type="component" value="Unassembled WGS sequence"/>
</dbReference>
<organism evidence="2 3">
    <name type="scientific">Volvox reticuliferus</name>
    <dbReference type="NCBI Taxonomy" id="1737510"/>
    <lineage>
        <taxon>Eukaryota</taxon>
        <taxon>Viridiplantae</taxon>
        <taxon>Chlorophyta</taxon>
        <taxon>core chlorophytes</taxon>
        <taxon>Chlorophyceae</taxon>
        <taxon>CS clade</taxon>
        <taxon>Chlamydomonadales</taxon>
        <taxon>Volvocaceae</taxon>
        <taxon>Volvox</taxon>
    </lineage>
</organism>
<feature type="non-terminal residue" evidence="2">
    <location>
        <position position="1"/>
    </location>
</feature>
<feature type="compositionally biased region" description="Low complexity" evidence="1">
    <location>
        <begin position="127"/>
        <end position="149"/>
    </location>
</feature>
<feature type="region of interest" description="Disordered" evidence="1">
    <location>
        <begin position="1"/>
        <end position="272"/>
    </location>
</feature>
<feature type="compositionally biased region" description="Low complexity" evidence="1">
    <location>
        <begin position="47"/>
        <end position="65"/>
    </location>
</feature>
<dbReference type="AlphaFoldDB" id="A0A8J4CEJ2"/>
<gene>
    <name evidence="2" type="ORF">Vretifemale_10476</name>
</gene>
<sequence length="305" mass="29913">AVAAMDAGGAAATAAAAPMARAASTGSMGAVAAGGAGPAKTSSCVPAISSGAAQAGQARQAGPSSLHAQGNGSGMSASAQPCPSLPRRPPEINGRQDVTRSATLAQQQSPHAPHPYHPPPPQPLPQPQQQQEDAARPLSRLSLSSRVPRQQGRPSRMEPSAVAMSAGTGDGGSLPAMDIDPAERRTVQGDGANEPGLLGDDGGSLPRPLGLAAGASASSSIPTASVREGDGLVRNGNGASDRDGEVAGTTTLGAAPAEGISPLGIRGGGFSGEGGHMELDFGDRLGVACDEGGMESGFAEADDWA</sequence>
<keyword evidence="3" id="KW-1185">Reference proteome</keyword>
<evidence type="ECO:0000313" key="3">
    <source>
        <dbReference type="Proteomes" id="UP000747110"/>
    </source>
</evidence>
<dbReference type="EMBL" id="BNCP01000021">
    <property type="protein sequence ID" value="GIL81437.1"/>
    <property type="molecule type" value="Genomic_DNA"/>
</dbReference>
<accession>A0A8J4CEJ2</accession>
<comment type="caution">
    <text evidence="2">The sequence shown here is derived from an EMBL/GenBank/DDBJ whole genome shotgun (WGS) entry which is preliminary data.</text>
</comment>
<reference evidence="2" key="1">
    <citation type="journal article" date="2021" name="Proc. Natl. Acad. Sci. U.S.A.">
        <title>Three genomes in the algal genus Volvox reveal the fate of a haploid sex-determining region after a transition to homothallism.</title>
        <authorList>
            <person name="Yamamoto K."/>
            <person name="Hamaji T."/>
            <person name="Kawai-Toyooka H."/>
            <person name="Matsuzaki R."/>
            <person name="Takahashi F."/>
            <person name="Nishimura Y."/>
            <person name="Kawachi M."/>
            <person name="Noguchi H."/>
            <person name="Minakuchi Y."/>
            <person name="Umen J.G."/>
            <person name="Toyoda A."/>
            <person name="Nozaki H."/>
        </authorList>
    </citation>
    <scope>NUCLEOTIDE SEQUENCE</scope>
    <source>
        <strain evidence="2">NIES-3786</strain>
    </source>
</reference>